<name>A0ABM5DU31_VICPA</name>
<organism evidence="2 3">
    <name type="scientific">Vicugna pacos</name>
    <name type="common">Alpaca</name>
    <name type="synonym">Lama pacos</name>
    <dbReference type="NCBI Taxonomy" id="30538"/>
    <lineage>
        <taxon>Eukaryota</taxon>
        <taxon>Metazoa</taxon>
        <taxon>Chordata</taxon>
        <taxon>Craniata</taxon>
        <taxon>Vertebrata</taxon>
        <taxon>Euteleostomi</taxon>
        <taxon>Mammalia</taxon>
        <taxon>Eutheria</taxon>
        <taxon>Laurasiatheria</taxon>
        <taxon>Artiodactyla</taxon>
        <taxon>Tylopoda</taxon>
        <taxon>Camelidae</taxon>
        <taxon>Vicugna</taxon>
    </lineage>
</organism>
<sequence>MFRTVQIFSVLLVGGHQGPGARCPKSGRGEEEEGLNCGKPRLPEAPPRPRSPRVLCCSSGSGDAAGRRAAGPPGRRTHSSGSHTAYDPGMQPAAAPRRSESEVFQNWKPRNERLSKLPEITQLISGEAAFSPRRRLSRLELVDEDKNGMDSQTIIFPTLQTFSTKENKGSLEHLPLIIPHWCRHYRSPPCSEGSAPSLLLPHQISIPLPLRCLELHATL</sequence>
<dbReference type="GeneID" id="140698319"/>
<dbReference type="Proteomes" id="UP001652581">
    <property type="component" value="Chromosome 9"/>
</dbReference>
<proteinExistence type="predicted"/>
<evidence type="ECO:0000256" key="1">
    <source>
        <dbReference type="SAM" id="MobiDB-lite"/>
    </source>
</evidence>
<feature type="compositionally biased region" description="Low complexity" evidence="1">
    <location>
        <begin position="58"/>
        <end position="74"/>
    </location>
</feature>
<evidence type="ECO:0000313" key="2">
    <source>
        <dbReference type="Proteomes" id="UP001652581"/>
    </source>
</evidence>
<feature type="region of interest" description="Disordered" evidence="1">
    <location>
        <begin position="15"/>
        <end position="107"/>
    </location>
</feature>
<evidence type="ECO:0000313" key="3">
    <source>
        <dbReference type="RefSeq" id="XP_072824408.1"/>
    </source>
</evidence>
<gene>
    <name evidence="3" type="primary">LOC140698319</name>
</gene>
<protein>
    <submittedName>
        <fullName evidence="3">Uncharacterized protein</fullName>
    </submittedName>
</protein>
<keyword evidence="2" id="KW-1185">Reference proteome</keyword>
<accession>A0ABM5DU31</accession>
<reference evidence="3" key="1">
    <citation type="submission" date="2025-08" db="UniProtKB">
        <authorList>
            <consortium name="RefSeq"/>
        </authorList>
    </citation>
    <scope>IDENTIFICATION</scope>
</reference>
<dbReference type="RefSeq" id="XP_072824408.1">
    <property type="nucleotide sequence ID" value="XM_072968307.1"/>
</dbReference>